<dbReference type="RefSeq" id="XP_060301115.1">
    <property type="nucleotide sequence ID" value="XM_060447887.1"/>
</dbReference>
<comment type="caution">
    <text evidence="1">The sequence shown here is derived from an EMBL/GenBank/DDBJ whole genome shotgun (WGS) entry which is preliminary data.</text>
</comment>
<reference evidence="1" key="1">
    <citation type="submission" date="2023-06" db="EMBL/GenBank/DDBJ databases">
        <title>Genome-scale phylogeny and comparative genomics of the fungal order Sordariales.</title>
        <authorList>
            <consortium name="Lawrence Berkeley National Laboratory"/>
            <person name="Hensen N."/>
            <person name="Bonometti L."/>
            <person name="Westerberg I."/>
            <person name="Brannstrom I.O."/>
            <person name="Guillou S."/>
            <person name="Cros-Aarteil S."/>
            <person name="Calhoun S."/>
            <person name="Haridas S."/>
            <person name="Kuo A."/>
            <person name="Mondo S."/>
            <person name="Pangilinan J."/>
            <person name="Riley R."/>
            <person name="LaButti K."/>
            <person name="Andreopoulos B."/>
            <person name="Lipzen A."/>
            <person name="Chen C."/>
            <person name="Yanf M."/>
            <person name="Daum C."/>
            <person name="Ng V."/>
            <person name="Clum A."/>
            <person name="Steindorff A."/>
            <person name="Ohm R."/>
            <person name="Martin F."/>
            <person name="Silar P."/>
            <person name="Natvig D."/>
            <person name="Lalanne C."/>
            <person name="Gautier V."/>
            <person name="Ament-velasquez S.L."/>
            <person name="Kruys A."/>
            <person name="Hutchinson M.I."/>
            <person name="Powell A.J."/>
            <person name="Barry K."/>
            <person name="Miller A.N."/>
            <person name="Grigoriev I.V."/>
            <person name="Debuchy R."/>
            <person name="Gladieux P."/>
            <person name="Thoren M.H."/>
            <person name="Johannesson H."/>
        </authorList>
    </citation>
    <scope>NUCLEOTIDE SEQUENCE</scope>
    <source>
        <strain evidence="1">SMH2392-1A</strain>
    </source>
</reference>
<evidence type="ECO:0000313" key="2">
    <source>
        <dbReference type="Proteomes" id="UP001172101"/>
    </source>
</evidence>
<proteinExistence type="predicted"/>
<dbReference type="Proteomes" id="UP001172101">
    <property type="component" value="Unassembled WGS sequence"/>
</dbReference>
<protein>
    <submittedName>
        <fullName evidence="1">Uncharacterized protein</fullName>
    </submittedName>
</protein>
<gene>
    <name evidence="1" type="ORF">B0T26DRAFT_869368</name>
</gene>
<dbReference type="AlphaFoldDB" id="A0AA40B5W3"/>
<dbReference type="EMBL" id="JAUIRO010000002">
    <property type="protein sequence ID" value="KAK0728260.1"/>
    <property type="molecule type" value="Genomic_DNA"/>
</dbReference>
<keyword evidence="2" id="KW-1185">Reference proteome</keyword>
<accession>A0AA40B5W3</accession>
<organism evidence="1 2">
    <name type="scientific">Lasiosphaeria miniovina</name>
    <dbReference type="NCBI Taxonomy" id="1954250"/>
    <lineage>
        <taxon>Eukaryota</taxon>
        <taxon>Fungi</taxon>
        <taxon>Dikarya</taxon>
        <taxon>Ascomycota</taxon>
        <taxon>Pezizomycotina</taxon>
        <taxon>Sordariomycetes</taxon>
        <taxon>Sordariomycetidae</taxon>
        <taxon>Sordariales</taxon>
        <taxon>Lasiosphaeriaceae</taxon>
        <taxon>Lasiosphaeria</taxon>
    </lineage>
</organism>
<name>A0AA40B5W3_9PEZI</name>
<sequence length="310" mass="34663">MASSATATNATTLYKPVLTRPSEWPAWYTALKKVAGDRGLSEAVDIKNTNWLPLPKTVFFSYQDFLDHRYPQATPRTNEEKRGLVDNATTQQMQAWRTAATYADVAKPEDTTLKDIIKKLHTLVLISTGEEEAYSEAVRLDINEIKGTLALKDFFKAAGVYDANWKTIVMMEMIKAEMKGSTQQDLPYYAKTFRLICESQLGKATASKSAFPTFNGKPEGDRPTYICPCRPDAAFHKLEKCWALQEVITGKKGRHSTDKDFIQVGDTCLAIEGRGTWVIKKILNGPEGKNTVDLTLKDTAVIQNFHVNVV</sequence>
<evidence type="ECO:0000313" key="1">
    <source>
        <dbReference type="EMBL" id="KAK0728260.1"/>
    </source>
</evidence>
<dbReference type="GeneID" id="85331157"/>